<proteinExistence type="predicted"/>
<gene>
    <name evidence="1" type="ORF">METZ01_LOCUS247647</name>
</gene>
<reference evidence="1" key="1">
    <citation type="submission" date="2018-05" db="EMBL/GenBank/DDBJ databases">
        <authorList>
            <person name="Lanie J.A."/>
            <person name="Ng W.-L."/>
            <person name="Kazmierczak K.M."/>
            <person name="Andrzejewski T.M."/>
            <person name="Davidsen T.M."/>
            <person name="Wayne K.J."/>
            <person name="Tettelin H."/>
            <person name="Glass J.I."/>
            <person name="Rusch D."/>
            <person name="Podicherti R."/>
            <person name="Tsui H.-C.T."/>
            <person name="Winkler M.E."/>
        </authorList>
    </citation>
    <scope>NUCLEOTIDE SEQUENCE</scope>
</reference>
<sequence length="28" mass="3255">MSKIPFVRSQLGTYAAALFLLKEHYKIE</sequence>
<accession>A0A382I7D7</accession>
<dbReference type="EMBL" id="UINC01065292">
    <property type="protein sequence ID" value="SVB94793.1"/>
    <property type="molecule type" value="Genomic_DNA"/>
</dbReference>
<evidence type="ECO:0000313" key="1">
    <source>
        <dbReference type="EMBL" id="SVB94793.1"/>
    </source>
</evidence>
<name>A0A382I7D7_9ZZZZ</name>
<feature type="non-terminal residue" evidence="1">
    <location>
        <position position="28"/>
    </location>
</feature>
<organism evidence="1">
    <name type="scientific">marine metagenome</name>
    <dbReference type="NCBI Taxonomy" id="408172"/>
    <lineage>
        <taxon>unclassified sequences</taxon>
        <taxon>metagenomes</taxon>
        <taxon>ecological metagenomes</taxon>
    </lineage>
</organism>
<protein>
    <submittedName>
        <fullName evidence="1">Uncharacterized protein</fullName>
    </submittedName>
</protein>
<dbReference type="AlphaFoldDB" id="A0A382I7D7"/>